<evidence type="ECO:0000256" key="4">
    <source>
        <dbReference type="SAM" id="SignalP"/>
    </source>
</evidence>
<dbReference type="AlphaFoldDB" id="A0A5J6QIC7"/>
<dbReference type="KEGG" id="plal:FXN65_02325"/>
<gene>
    <name evidence="5" type="ORF">FXN65_02325</name>
</gene>
<reference evidence="5 6" key="1">
    <citation type="submission" date="2019-08" db="EMBL/GenBank/DDBJ databases">
        <title>Whole-genome Sequencing of e-waste polymer degrading bacterium Pseudomonas sp. strain PE08.</title>
        <authorList>
            <person name="Kirdat K."/>
            <person name="Debbarma P."/>
            <person name="Narawade N."/>
            <person name="Suyal D."/>
            <person name="Thorat V."/>
            <person name="Shouche Y."/>
            <person name="Goel R."/>
            <person name="Yadav A."/>
        </authorList>
    </citation>
    <scope>NUCLEOTIDE SEQUENCE [LARGE SCALE GENOMIC DNA]</scope>
    <source>
        <strain evidence="5 6">PE08</strain>
    </source>
</reference>
<sequence>MRPVLTALSCLAAVAAGFAFAGGQDRLADPKAAVEQAFWQQLYADGGTTLYCGKAFSSPGGLLSASPVYSTKQIKSALRCVTDSQCQTANPHYPYMLSDLHNLYPDQSRIELARRNALFGNVGDGGQSTLADCDFKSAYQLVEPRDAAKGNVARAIFYMHTEYGLPIVGQLQMFQQWNRLDPVDGEERARNGRIEALQGNRNRYIDDPSLADSLQP</sequence>
<dbReference type="GO" id="GO:0016787">
    <property type="term" value="F:hydrolase activity"/>
    <property type="evidence" value="ECO:0007669"/>
    <property type="project" value="UniProtKB-KW"/>
</dbReference>
<dbReference type="EMBL" id="CP043311">
    <property type="protein sequence ID" value="QEY60941.1"/>
    <property type="molecule type" value="Genomic_DNA"/>
</dbReference>
<evidence type="ECO:0000313" key="6">
    <source>
        <dbReference type="Proteomes" id="UP000327179"/>
    </source>
</evidence>
<accession>A0A5J6QIC7</accession>
<dbReference type="Proteomes" id="UP000327179">
    <property type="component" value="Chromosome"/>
</dbReference>
<dbReference type="Pfam" id="PF04231">
    <property type="entry name" value="Endonuclease_1"/>
    <property type="match status" value="1"/>
</dbReference>
<feature type="signal peptide" evidence="4">
    <location>
        <begin position="1"/>
        <end position="21"/>
    </location>
</feature>
<evidence type="ECO:0000256" key="1">
    <source>
        <dbReference type="ARBA" id="ARBA00006429"/>
    </source>
</evidence>
<evidence type="ECO:0000256" key="2">
    <source>
        <dbReference type="ARBA" id="ARBA00022722"/>
    </source>
</evidence>
<evidence type="ECO:0000256" key="3">
    <source>
        <dbReference type="ARBA" id="ARBA00022801"/>
    </source>
</evidence>
<dbReference type="InterPro" id="IPR044925">
    <property type="entry name" value="His-Me_finger_sf"/>
</dbReference>
<keyword evidence="6" id="KW-1185">Reference proteome</keyword>
<keyword evidence="4" id="KW-0732">Signal</keyword>
<name>A0A5J6QIC7_9GAMM</name>
<protein>
    <submittedName>
        <fullName evidence="5">Endonuclease I</fullName>
    </submittedName>
</protein>
<dbReference type="GO" id="GO:0004519">
    <property type="term" value="F:endonuclease activity"/>
    <property type="evidence" value="ECO:0007669"/>
    <property type="project" value="UniProtKB-KW"/>
</dbReference>
<evidence type="ECO:0000313" key="5">
    <source>
        <dbReference type="EMBL" id="QEY60941.1"/>
    </source>
</evidence>
<comment type="similarity">
    <text evidence="1">Belongs to the EndA/NucM nuclease family.</text>
</comment>
<dbReference type="PANTHER" id="PTHR33607">
    <property type="entry name" value="ENDONUCLEASE-1"/>
    <property type="match status" value="1"/>
</dbReference>
<organism evidence="5 6">
    <name type="scientific">Metapseudomonas lalkuanensis</name>
    <dbReference type="NCBI Taxonomy" id="2604832"/>
    <lineage>
        <taxon>Bacteria</taxon>
        <taxon>Pseudomonadati</taxon>
        <taxon>Pseudomonadota</taxon>
        <taxon>Gammaproteobacteria</taxon>
        <taxon>Pseudomonadales</taxon>
        <taxon>Pseudomonadaceae</taxon>
        <taxon>Metapseudomonas</taxon>
    </lineage>
</organism>
<dbReference type="SUPFAM" id="SSF54060">
    <property type="entry name" value="His-Me finger endonucleases"/>
    <property type="match status" value="1"/>
</dbReference>
<dbReference type="RefSeq" id="WP_151131482.1">
    <property type="nucleotide sequence ID" value="NZ_CP043311.1"/>
</dbReference>
<proteinExistence type="inferred from homology"/>
<dbReference type="PANTHER" id="PTHR33607:SF2">
    <property type="entry name" value="ENDONUCLEASE-1"/>
    <property type="match status" value="1"/>
</dbReference>
<keyword evidence="2" id="KW-0540">Nuclease</keyword>
<dbReference type="InterPro" id="IPR007346">
    <property type="entry name" value="Endonuclease-I"/>
</dbReference>
<keyword evidence="5" id="KW-0255">Endonuclease</keyword>
<feature type="chain" id="PRO_5023816459" evidence="4">
    <location>
        <begin position="22"/>
        <end position="216"/>
    </location>
</feature>
<keyword evidence="3" id="KW-0378">Hydrolase</keyword>